<proteinExistence type="predicted"/>
<keyword evidence="3" id="KW-1185">Reference proteome</keyword>
<keyword evidence="1" id="KW-0732">Signal</keyword>
<name>A0A8T0IZ59_CERPU</name>
<comment type="caution">
    <text evidence="2">The sequence shown here is derived from an EMBL/GenBank/DDBJ whole genome shotgun (WGS) entry which is preliminary data.</text>
</comment>
<dbReference type="AlphaFoldDB" id="A0A8T0IZ59"/>
<gene>
    <name evidence="2" type="ORF">KC19_2G285400</name>
</gene>
<protein>
    <submittedName>
        <fullName evidence="2">Uncharacterized protein</fullName>
    </submittedName>
</protein>
<evidence type="ECO:0000313" key="2">
    <source>
        <dbReference type="EMBL" id="KAG0589010.1"/>
    </source>
</evidence>
<evidence type="ECO:0000313" key="3">
    <source>
        <dbReference type="Proteomes" id="UP000822688"/>
    </source>
</evidence>
<feature type="chain" id="PRO_5035776827" evidence="1">
    <location>
        <begin position="27"/>
        <end position="167"/>
    </location>
</feature>
<accession>A0A8T0IZ59</accession>
<dbReference type="EMBL" id="CM026422">
    <property type="protein sequence ID" value="KAG0589010.1"/>
    <property type="molecule type" value="Genomic_DNA"/>
</dbReference>
<sequence>MATWRGEAMVLIALLVVMVAATGGHAVESDLTRVIVIDYLNKLDFDVRVTISNPELLGHGVTVNDIPAHGTLVTKVELAVATSTDFRFTVRKQPGGGPGDVTYITAGPTVPKALSSSGVRVIIKSELCIAPNGAQGLAVRLTPEPLGLNYVDLGAAASELCLQKAST</sequence>
<organism evidence="2 3">
    <name type="scientific">Ceratodon purpureus</name>
    <name type="common">Fire moss</name>
    <name type="synonym">Dicranum purpureum</name>
    <dbReference type="NCBI Taxonomy" id="3225"/>
    <lineage>
        <taxon>Eukaryota</taxon>
        <taxon>Viridiplantae</taxon>
        <taxon>Streptophyta</taxon>
        <taxon>Embryophyta</taxon>
        <taxon>Bryophyta</taxon>
        <taxon>Bryophytina</taxon>
        <taxon>Bryopsida</taxon>
        <taxon>Dicranidae</taxon>
        <taxon>Pseudoditrichales</taxon>
        <taxon>Ditrichaceae</taxon>
        <taxon>Ceratodon</taxon>
    </lineage>
</organism>
<dbReference type="Proteomes" id="UP000822688">
    <property type="component" value="Chromosome 2"/>
</dbReference>
<reference evidence="2" key="1">
    <citation type="submission" date="2020-06" db="EMBL/GenBank/DDBJ databases">
        <title>WGS assembly of Ceratodon purpureus strain R40.</title>
        <authorList>
            <person name="Carey S.B."/>
            <person name="Jenkins J."/>
            <person name="Shu S."/>
            <person name="Lovell J.T."/>
            <person name="Sreedasyam A."/>
            <person name="Maumus F."/>
            <person name="Tiley G.P."/>
            <person name="Fernandez-Pozo N."/>
            <person name="Barry K."/>
            <person name="Chen C."/>
            <person name="Wang M."/>
            <person name="Lipzen A."/>
            <person name="Daum C."/>
            <person name="Saski C.A."/>
            <person name="Payton A.C."/>
            <person name="Mcbreen J.C."/>
            <person name="Conrad R.E."/>
            <person name="Kollar L.M."/>
            <person name="Olsson S."/>
            <person name="Huttunen S."/>
            <person name="Landis J.B."/>
            <person name="Wickett N.J."/>
            <person name="Johnson M.G."/>
            <person name="Rensing S.A."/>
            <person name="Grimwood J."/>
            <person name="Schmutz J."/>
            <person name="Mcdaniel S.F."/>
        </authorList>
    </citation>
    <scope>NUCLEOTIDE SEQUENCE</scope>
    <source>
        <strain evidence="2">R40</strain>
    </source>
</reference>
<feature type="signal peptide" evidence="1">
    <location>
        <begin position="1"/>
        <end position="26"/>
    </location>
</feature>
<evidence type="ECO:0000256" key="1">
    <source>
        <dbReference type="SAM" id="SignalP"/>
    </source>
</evidence>